<evidence type="ECO:0000256" key="6">
    <source>
        <dbReference type="ARBA" id="ARBA00022777"/>
    </source>
</evidence>
<keyword evidence="9" id="KW-0472">Membrane</keyword>
<gene>
    <name evidence="11" type="ORF">GCM10007304_01150</name>
</gene>
<evidence type="ECO:0000313" key="11">
    <source>
        <dbReference type="EMBL" id="GGF90974.1"/>
    </source>
</evidence>
<dbReference type="InterPro" id="IPR050482">
    <property type="entry name" value="Sensor_HK_TwoCompSys"/>
</dbReference>
<evidence type="ECO:0000256" key="1">
    <source>
        <dbReference type="ARBA" id="ARBA00000085"/>
    </source>
</evidence>
<comment type="caution">
    <text evidence="11">The sequence shown here is derived from an EMBL/GenBank/DDBJ whole genome shotgun (WGS) entry which is preliminary data.</text>
</comment>
<reference evidence="11" key="1">
    <citation type="journal article" date="2014" name="Int. J. Syst. Evol. Microbiol.">
        <title>Complete genome sequence of Corynebacterium casei LMG S-19264T (=DSM 44701T), isolated from a smear-ripened cheese.</title>
        <authorList>
            <consortium name="US DOE Joint Genome Institute (JGI-PGF)"/>
            <person name="Walter F."/>
            <person name="Albersmeier A."/>
            <person name="Kalinowski J."/>
            <person name="Ruckert C."/>
        </authorList>
    </citation>
    <scope>NUCLEOTIDE SEQUENCE</scope>
    <source>
        <strain evidence="11">CCM 7905</strain>
    </source>
</reference>
<accession>A0A917CJP7</accession>
<dbReference type="Pfam" id="PF02518">
    <property type="entry name" value="HATPase_c"/>
    <property type="match status" value="1"/>
</dbReference>
<evidence type="ECO:0000256" key="5">
    <source>
        <dbReference type="ARBA" id="ARBA00022741"/>
    </source>
</evidence>
<feature type="domain" description="Histidine kinase/HSP90-like ATPase" evidence="10">
    <location>
        <begin position="290"/>
        <end position="382"/>
    </location>
</feature>
<evidence type="ECO:0000259" key="10">
    <source>
        <dbReference type="SMART" id="SM00387"/>
    </source>
</evidence>
<keyword evidence="3" id="KW-0597">Phosphoprotein</keyword>
<evidence type="ECO:0000313" key="12">
    <source>
        <dbReference type="Proteomes" id="UP000654257"/>
    </source>
</evidence>
<reference evidence="11" key="2">
    <citation type="submission" date="2020-09" db="EMBL/GenBank/DDBJ databases">
        <authorList>
            <person name="Sun Q."/>
            <person name="Sedlacek I."/>
        </authorList>
    </citation>
    <scope>NUCLEOTIDE SEQUENCE</scope>
    <source>
        <strain evidence="11">CCM 7905</strain>
    </source>
</reference>
<evidence type="ECO:0000256" key="8">
    <source>
        <dbReference type="ARBA" id="ARBA00023012"/>
    </source>
</evidence>
<dbReference type="Proteomes" id="UP000654257">
    <property type="component" value="Unassembled WGS sequence"/>
</dbReference>
<dbReference type="EC" id="2.7.13.3" evidence="2"/>
<proteinExistence type="predicted"/>
<keyword evidence="9" id="KW-0812">Transmembrane</keyword>
<keyword evidence="4" id="KW-0808">Transferase</keyword>
<dbReference type="AlphaFoldDB" id="A0A917CJP7"/>
<feature type="transmembrane region" description="Helical" evidence="9">
    <location>
        <begin position="46"/>
        <end position="63"/>
    </location>
</feature>
<dbReference type="Gene3D" id="1.20.5.1930">
    <property type="match status" value="1"/>
</dbReference>
<evidence type="ECO:0000256" key="4">
    <source>
        <dbReference type="ARBA" id="ARBA00022679"/>
    </source>
</evidence>
<organism evidence="11 12">
    <name type="scientific">Rhodococcoides trifolii</name>
    <dbReference type="NCBI Taxonomy" id="908250"/>
    <lineage>
        <taxon>Bacteria</taxon>
        <taxon>Bacillati</taxon>
        <taxon>Actinomycetota</taxon>
        <taxon>Actinomycetes</taxon>
        <taxon>Mycobacteriales</taxon>
        <taxon>Nocardiaceae</taxon>
        <taxon>Rhodococcoides</taxon>
    </lineage>
</organism>
<comment type="catalytic activity">
    <reaction evidence="1">
        <text>ATP + protein L-histidine = ADP + protein N-phospho-L-histidine.</text>
        <dbReference type="EC" id="2.7.13.3"/>
    </reaction>
</comment>
<dbReference type="InterPro" id="IPR011712">
    <property type="entry name" value="Sig_transdc_His_kin_sub3_dim/P"/>
</dbReference>
<dbReference type="InterPro" id="IPR036890">
    <property type="entry name" value="HATPase_C_sf"/>
</dbReference>
<dbReference type="PANTHER" id="PTHR24421:SF10">
    <property type="entry name" value="NITRATE_NITRITE SENSOR PROTEIN NARQ"/>
    <property type="match status" value="1"/>
</dbReference>
<dbReference type="Pfam" id="PF07730">
    <property type="entry name" value="HisKA_3"/>
    <property type="match status" value="1"/>
</dbReference>
<sequence length="386" mass="41229">MRNLRGWRPQHAVVVPGSALAVSLLFTVLLIASGIADSGRDQLQGWGTPLFAGALLLMTAAQCARRRYPIAAYLVTVAVTCALVVTVGDLGFTPLYWCSIVLLAIRVSGARLVATIAVGIAGDILASSTTASGWIVPTMNIVISYTVLLALGKVIAHNRSQAELNTAELRQHTARLEEAVENERRTMARELHDVAAHHLTAMIVQARSADMLIDHDPAKSQELMRDVVASGQRTLDGLRQIVGILRYSSDEATPPQPMVGDIADLVEQSAHSLRSVTTDITDDVESVDSAVQLACFRIVQESLSNAMRHAPGSRVHIELCRRNGMVHLTVSDTGHDGPAARDGQGLGLAGMRERAVLLGGNLEAGPNDDGGWCVTARMPVDGRIVP</sequence>
<keyword evidence="12" id="KW-1185">Reference proteome</keyword>
<feature type="transmembrane region" description="Helical" evidence="9">
    <location>
        <begin position="134"/>
        <end position="156"/>
    </location>
</feature>
<keyword evidence="6 11" id="KW-0418">Kinase</keyword>
<dbReference type="SMART" id="SM00387">
    <property type="entry name" value="HATPase_c"/>
    <property type="match status" value="1"/>
</dbReference>
<feature type="transmembrane region" description="Helical" evidence="9">
    <location>
        <begin position="12"/>
        <end position="34"/>
    </location>
</feature>
<dbReference type="EMBL" id="BMCU01000001">
    <property type="protein sequence ID" value="GGF90974.1"/>
    <property type="molecule type" value="Genomic_DNA"/>
</dbReference>
<dbReference type="PANTHER" id="PTHR24421">
    <property type="entry name" value="NITRATE/NITRITE SENSOR PROTEIN NARX-RELATED"/>
    <property type="match status" value="1"/>
</dbReference>
<dbReference type="GO" id="GO:0046983">
    <property type="term" value="F:protein dimerization activity"/>
    <property type="evidence" value="ECO:0007669"/>
    <property type="project" value="InterPro"/>
</dbReference>
<protein>
    <recommendedName>
        <fullName evidence="2">histidine kinase</fullName>
        <ecNumber evidence="2">2.7.13.3</ecNumber>
    </recommendedName>
</protein>
<keyword evidence="7" id="KW-0067">ATP-binding</keyword>
<evidence type="ECO:0000256" key="9">
    <source>
        <dbReference type="SAM" id="Phobius"/>
    </source>
</evidence>
<keyword evidence="5" id="KW-0547">Nucleotide-binding</keyword>
<dbReference type="GO" id="GO:0016020">
    <property type="term" value="C:membrane"/>
    <property type="evidence" value="ECO:0007669"/>
    <property type="project" value="InterPro"/>
</dbReference>
<dbReference type="GO" id="GO:0000155">
    <property type="term" value="F:phosphorelay sensor kinase activity"/>
    <property type="evidence" value="ECO:0007669"/>
    <property type="project" value="InterPro"/>
</dbReference>
<keyword evidence="8" id="KW-0902">Two-component regulatory system</keyword>
<evidence type="ECO:0000256" key="7">
    <source>
        <dbReference type="ARBA" id="ARBA00022840"/>
    </source>
</evidence>
<keyword evidence="9" id="KW-1133">Transmembrane helix</keyword>
<name>A0A917CJP7_9NOCA</name>
<evidence type="ECO:0000256" key="3">
    <source>
        <dbReference type="ARBA" id="ARBA00022553"/>
    </source>
</evidence>
<dbReference type="GO" id="GO:0005524">
    <property type="term" value="F:ATP binding"/>
    <property type="evidence" value="ECO:0007669"/>
    <property type="project" value="UniProtKB-KW"/>
</dbReference>
<dbReference type="InterPro" id="IPR003594">
    <property type="entry name" value="HATPase_dom"/>
</dbReference>
<dbReference type="Gene3D" id="3.30.565.10">
    <property type="entry name" value="Histidine kinase-like ATPase, C-terminal domain"/>
    <property type="match status" value="1"/>
</dbReference>
<dbReference type="SUPFAM" id="SSF55874">
    <property type="entry name" value="ATPase domain of HSP90 chaperone/DNA topoisomerase II/histidine kinase"/>
    <property type="match status" value="1"/>
</dbReference>
<feature type="transmembrane region" description="Helical" evidence="9">
    <location>
        <begin position="70"/>
        <end position="88"/>
    </location>
</feature>
<evidence type="ECO:0000256" key="2">
    <source>
        <dbReference type="ARBA" id="ARBA00012438"/>
    </source>
</evidence>
<dbReference type="CDD" id="cd16917">
    <property type="entry name" value="HATPase_UhpB-NarQ-NarX-like"/>
    <property type="match status" value="1"/>
</dbReference>